<dbReference type="PANTHER" id="PTHR47326:SF1">
    <property type="entry name" value="HTH PSQ-TYPE DOMAIN-CONTAINING PROTEIN"/>
    <property type="match status" value="1"/>
</dbReference>
<organism evidence="1 2">
    <name type="scientific">Periplaneta americana</name>
    <name type="common">American cockroach</name>
    <name type="synonym">Blatta americana</name>
    <dbReference type="NCBI Taxonomy" id="6978"/>
    <lineage>
        <taxon>Eukaryota</taxon>
        <taxon>Metazoa</taxon>
        <taxon>Ecdysozoa</taxon>
        <taxon>Arthropoda</taxon>
        <taxon>Hexapoda</taxon>
        <taxon>Insecta</taxon>
        <taxon>Pterygota</taxon>
        <taxon>Neoptera</taxon>
        <taxon>Polyneoptera</taxon>
        <taxon>Dictyoptera</taxon>
        <taxon>Blattodea</taxon>
        <taxon>Blattoidea</taxon>
        <taxon>Blattidae</taxon>
        <taxon>Blattinae</taxon>
        <taxon>Periplaneta</taxon>
    </lineage>
</organism>
<dbReference type="Gene3D" id="3.30.420.10">
    <property type="entry name" value="Ribonuclease H-like superfamily/Ribonuclease H"/>
    <property type="match status" value="1"/>
</dbReference>
<protein>
    <submittedName>
        <fullName evidence="1">Uncharacterized protein</fullName>
    </submittedName>
</protein>
<accession>A0ABQ8SFV6</accession>
<dbReference type="PANTHER" id="PTHR47326">
    <property type="entry name" value="TRANSPOSABLE ELEMENT TC3 TRANSPOSASE-LIKE PROTEIN"/>
    <property type="match status" value="1"/>
</dbReference>
<dbReference type="InterPro" id="IPR036397">
    <property type="entry name" value="RNaseH_sf"/>
</dbReference>
<sequence length="109" mass="12652">MASLRKGGNEPPVRQWLDHHFRGRWIESGGPIAWPAQFPDLTPLDFFLWGSMKEKMHQTKIASREELVAKINTTAMEIHQHGLDNVQRAVRRRAEVCIRAKRGNFEHLL</sequence>
<evidence type="ECO:0000313" key="1">
    <source>
        <dbReference type="EMBL" id="KAJ4433001.1"/>
    </source>
</evidence>
<keyword evidence="2" id="KW-1185">Reference proteome</keyword>
<reference evidence="1 2" key="1">
    <citation type="journal article" date="2022" name="Allergy">
        <title>Genome assembly and annotation of Periplaneta americana reveal a comprehensive cockroach allergen profile.</title>
        <authorList>
            <person name="Wang L."/>
            <person name="Xiong Q."/>
            <person name="Saelim N."/>
            <person name="Wang L."/>
            <person name="Nong W."/>
            <person name="Wan A.T."/>
            <person name="Shi M."/>
            <person name="Liu X."/>
            <person name="Cao Q."/>
            <person name="Hui J.H.L."/>
            <person name="Sookrung N."/>
            <person name="Leung T.F."/>
            <person name="Tungtrongchitr A."/>
            <person name="Tsui S.K.W."/>
        </authorList>
    </citation>
    <scope>NUCLEOTIDE SEQUENCE [LARGE SCALE GENOMIC DNA]</scope>
    <source>
        <strain evidence="1">PWHHKU_190912</strain>
    </source>
</reference>
<proteinExistence type="predicted"/>
<name>A0ABQ8SFV6_PERAM</name>
<comment type="caution">
    <text evidence="1">The sequence shown here is derived from an EMBL/GenBank/DDBJ whole genome shotgun (WGS) entry which is preliminary data.</text>
</comment>
<dbReference type="EMBL" id="JAJSOF020000027">
    <property type="protein sequence ID" value="KAJ4433001.1"/>
    <property type="molecule type" value="Genomic_DNA"/>
</dbReference>
<evidence type="ECO:0000313" key="2">
    <source>
        <dbReference type="Proteomes" id="UP001148838"/>
    </source>
</evidence>
<dbReference type="Proteomes" id="UP001148838">
    <property type="component" value="Unassembled WGS sequence"/>
</dbReference>
<gene>
    <name evidence="1" type="ORF">ANN_15258</name>
</gene>